<keyword evidence="3" id="KW-0285">Flavoprotein</keyword>
<feature type="region of interest" description="Disordered" evidence="6">
    <location>
        <begin position="233"/>
        <end position="329"/>
    </location>
</feature>
<dbReference type="GO" id="GO:0005634">
    <property type="term" value="C:nucleus"/>
    <property type="evidence" value="ECO:0007669"/>
    <property type="project" value="TreeGrafter"/>
</dbReference>
<dbReference type="SUPFAM" id="SSF56235">
    <property type="entry name" value="N-terminal nucleophile aminohydrolases (Ntn hydrolases)"/>
    <property type="match status" value="1"/>
</dbReference>
<keyword evidence="5" id="KW-0157">Chromophore</keyword>
<dbReference type="InterPro" id="IPR017932">
    <property type="entry name" value="GATase_2_dom"/>
</dbReference>
<dbReference type="Gene3D" id="3.30.450.20">
    <property type="entry name" value="PAS domain"/>
    <property type="match status" value="1"/>
</dbReference>
<reference evidence="8" key="1">
    <citation type="journal article" date="2016" name="Proc. Natl. Acad. Sci. U.S.A.">
        <title>Functional and topological diversity of LOV domain photoreceptors.</title>
        <authorList>
            <person name="Glantz S.T."/>
            <person name="Carpenter E.J."/>
            <person name="Melkonian M."/>
            <person name="Gardner K.H."/>
            <person name="Boyden E.S."/>
            <person name="Wong G.K."/>
            <person name="Chow B.Y."/>
        </authorList>
    </citation>
    <scope>NUCLEOTIDE SEQUENCE</scope>
    <source>
        <strain evidence="8">JTIG_2004710</strain>
    </source>
</reference>
<dbReference type="SMART" id="SM00091">
    <property type="entry name" value="PAS"/>
    <property type="match status" value="1"/>
</dbReference>
<protein>
    <submittedName>
        <fullName evidence="8">Putative LOV domain-containing protein</fullName>
    </submittedName>
</protein>
<evidence type="ECO:0000313" key="8">
    <source>
        <dbReference type="EMBL" id="AML77587.1"/>
    </source>
</evidence>
<dbReference type="CDD" id="cd00130">
    <property type="entry name" value="PAS"/>
    <property type="match status" value="1"/>
</dbReference>
<dbReference type="GO" id="GO:0009881">
    <property type="term" value="F:photoreceptor activity"/>
    <property type="evidence" value="ECO:0007669"/>
    <property type="project" value="UniProtKB-KW"/>
</dbReference>
<keyword evidence="4" id="KW-0288">FMN</keyword>
<dbReference type="NCBIfam" id="TIGR00229">
    <property type="entry name" value="sensory_box"/>
    <property type="match status" value="1"/>
</dbReference>
<dbReference type="PANTHER" id="PTHR47429">
    <property type="entry name" value="PROTEIN TWIN LOV 1"/>
    <property type="match status" value="1"/>
</dbReference>
<dbReference type="InterPro" id="IPR000014">
    <property type="entry name" value="PAS"/>
</dbReference>
<dbReference type="SUPFAM" id="SSF55785">
    <property type="entry name" value="PYP-like sensor domain (PAS domain)"/>
    <property type="match status" value="1"/>
</dbReference>
<sequence length="518" mass="56156">MAFICLCPEKSLELGVDENLQRGAKEQFVEEYLHSAQLGANNAGKLVRCLPGGGVAIDSSAKLPKLAEDGPFLSALTGSIQNYAYLVKKYLQDDLALPPNVTLEAIKERIPISEAALLCKLFSRLGTGMLSKLRGHFSFCLYDSTTVRVLAARDPSGTVPLIQGQLPNNALFVTSSASVPAGAHDVVEIQPGNYKYGWRASPRKYTNPETVVKSCAQTASQAAMAALSGINRKSPAVAPDAPRRASIDVVRSSKKSSEENRRQSLDHHKGTSRADEEGWWRSKRDTLMGGEDESSPADGEKGKRSRRRRRRSPKGFAEEMGNPDTSEARNAERFINELGGAFLEDSASVRMLRSLLCCSPCSLVVTDTRCPDHPIVFVNDSFESQTGYSRGEVIGKNCRFMQAPLNTDRIPSLASKSIRKALEGGRSASVRILNYKKDGAPVWNELSVVPLRNAEGVITHHVGMQTFSNAPEARSVTGDSVTSVLGNKRGGLLRSRSCNDVLVMANSQFPSAAPNLAF</sequence>
<dbReference type="InterPro" id="IPR035965">
    <property type="entry name" value="PAS-like_dom_sf"/>
</dbReference>
<dbReference type="PANTHER" id="PTHR47429:SF2">
    <property type="entry name" value="PROTEIN TWIN LOV 1"/>
    <property type="match status" value="1"/>
</dbReference>
<proteinExistence type="evidence at transcript level"/>
<keyword evidence="2" id="KW-0716">Sensory transduction</keyword>
<evidence type="ECO:0000256" key="1">
    <source>
        <dbReference type="ARBA" id="ARBA00022543"/>
    </source>
</evidence>
<organism evidence="8">
    <name type="scientific">Bryopsis plumosa</name>
    <name type="common">Green alga</name>
    <name type="synonym">Ulva plumosa</name>
    <dbReference type="NCBI Taxonomy" id="3130"/>
    <lineage>
        <taxon>Eukaryota</taxon>
        <taxon>Viridiplantae</taxon>
        <taxon>Chlorophyta</taxon>
        <taxon>core chlorophytes</taxon>
        <taxon>Ulvophyceae</taxon>
        <taxon>TCBD clade</taxon>
        <taxon>Bryopsidales</taxon>
        <taxon>Bryopsidineae</taxon>
        <taxon>Bryopsidaceae</taxon>
        <taxon>Bryopsis</taxon>
    </lineage>
</organism>
<evidence type="ECO:0000256" key="5">
    <source>
        <dbReference type="ARBA" id="ARBA00022991"/>
    </source>
</evidence>
<dbReference type="PROSITE" id="PS50112">
    <property type="entry name" value="PAS"/>
    <property type="match status" value="1"/>
</dbReference>
<accession>A0A126WYP7</accession>
<keyword evidence="1" id="KW-0675">Receptor</keyword>
<evidence type="ECO:0000256" key="2">
    <source>
        <dbReference type="ARBA" id="ARBA00022606"/>
    </source>
</evidence>
<name>A0A126WYP7_BRYPL</name>
<feature type="compositionally biased region" description="Basic residues" evidence="6">
    <location>
        <begin position="303"/>
        <end position="313"/>
    </location>
</feature>
<dbReference type="Gene3D" id="3.60.20.10">
    <property type="entry name" value="Glutamine Phosphoribosylpyrophosphate, subunit 1, domain 1"/>
    <property type="match status" value="1"/>
</dbReference>
<feature type="domain" description="PAS" evidence="7">
    <location>
        <begin position="348"/>
        <end position="425"/>
    </location>
</feature>
<evidence type="ECO:0000256" key="6">
    <source>
        <dbReference type="SAM" id="MobiDB-lite"/>
    </source>
</evidence>
<dbReference type="Pfam" id="PF13537">
    <property type="entry name" value="GATase_7"/>
    <property type="match status" value="1"/>
</dbReference>
<evidence type="ECO:0000256" key="3">
    <source>
        <dbReference type="ARBA" id="ARBA00022630"/>
    </source>
</evidence>
<feature type="compositionally biased region" description="Basic and acidic residues" evidence="6">
    <location>
        <begin position="255"/>
        <end position="286"/>
    </location>
</feature>
<dbReference type="InterPro" id="IPR029055">
    <property type="entry name" value="Ntn_hydrolases_N"/>
</dbReference>
<dbReference type="EMBL" id="KU699678">
    <property type="protein sequence ID" value="AML77587.1"/>
    <property type="molecule type" value="mRNA"/>
</dbReference>
<keyword evidence="1" id="KW-0600">Photoreceptor protein</keyword>
<dbReference type="AlphaFoldDB" id="A0A126WYP7"/>
<evidence type="ECO:0000256" key="4">
    <source>
        <dbReference type="ARBA" id="ARBA00022643"/>
    </source>
</evidence>
<evidence type="ECO:0000259" key="7">
    <source>
        <dbReference type="PROSITE" id="PS50112"/>
    </source>
</evidence>
<dbReference type="Pfam" id="PF13426">
    <property type="entry name" value="PAS_9"/>
    <property type="match status" value="1"/>
</dbReference>